<keyword evidence="3" id="KW-1185">Reference proteome</keyword>
<dbReference type="Pfam" id="PF07494">
    <property type="entry name" value="Reg_prop"/>
    <property type="match status" value="5"/>
</dbReference>
<proteinExistence type="predicted"/>
<dbReference type="InterPro" id="IPR015943">
    <property type="entry name" value="WD40/YVTN_repeat-like_dom_sf"/>
</dbReference>
<sequence>MLVLFASCGSGETKDAKESPDPVDQKSEIKVQTTSHGPKTITRNILQDKNGDIWIATFEGVFKYDASLPSSEGSEGNEPVRQEKLFTNMTSEVSSARFFSILEDSKGNIWLGSIGSGVYFYDGVNFQNFTTEDGLVNNEVTSIYEDKSGNIWFGVNGGLSRYEPSEVSMKSEKVQAIGESILQNFIIEDDSIREDHSGKIIPDFSRPPIEVTSIVEDKTGKLWIATRGNTFIYEGEKFTAVTYQGKPFKNVRSLLKDSKGNIWLGGNDGLWRYDPSVASIIGGGTFTNFSQNFMGSIIEDSKGNIWTTSEGPQGWILSRYDALSLSQNKPAVTEINPNEGKMLFGIMEDNDGSIWVGSLGVLCFDPKVPVEKENTSL</sequence>
<dbReference type="SUPFAM" id="SSF63829">
    <property type="entry name" value="Calcium-dependent phosphotriesterase"/>
    <property type="match status" value="1"/>
</dbReference>
<feature type="compositionally biased region" description="Basic and acidic residues" evidence="1">
    <location>
        <begin position="12"/>
        <end position="26"/>
    </location>
</feature>
<evidence type="ECO:0000256" key="1">
    <source>
        <dbReference type="SAM" id="MobiDB-lite"/>
    </source>
</evidence>
<dbReference type="Proteomes" id="UP000588604">
    <property type="component" value="Unassembled WGS sequence"/>
</dbReference>
<protein>
    <submittedName>
        <fullName evidence="2">Ligand-binding sensor domain-containing protein</fullName>
    </submittedName>
</protein>
<comment type="caution">
    <text evidence="2">The sequence shown here is derived from an EMBL/GenBank/DDBJ whole genome shotgun (WGS) entry which is preliminary data.</text>
</comment>
<evidence type="ECO:0000313" key="2">
    <source>
        <dbReference type="EMBL" id="MBB6325787.1"/>
    </source>
</evidence>
<accession>A0A841MJZ2</accession>
<reference evidence="2 3" key="1">
    <citation type="submission" date="2020-08" db="EMBL/GenBank/DDBJ databases">
        <title>Genomic Encyclopedia of Type Strains, Phase IV (KMG-IV): sequencing the most valuable type-strain genomes for metagenomic binning, comparative biology and taxonomic classification.</title>
        <authorList>
            <person name="Goeker M."/>
        </authorList>
    </citation>
    <scope>NUCLEOTIDE SEQUENCE [LARGE SCALE GENOMIC DNA]</scope>
    <source>
        <strain evidence="2 3">DSM 102044</strain>
    </source>
</reference>
<feature type="region of interest" description="Disordered" evidence="1">
    <location>
        <begin position="6"/>
        <end position="26"/>
    </location>
</feature>
<dbReference type="Gene3D" id="2.130.10.10">
    <property type="entry name" value="YVTN repeat-like/Quinoprotein amine dehydrogenase"/>
    <property type="match status" value="2"/>
</dbReference>
<dbReference type="AlphaFoldDB" id="A0A841MJZ2"/>
<dbReference type="InterPro" id="IPR011110">
    <property type="entry name" value="Reg_prop"/>
</dbReference>
<dbReference type="EMBL" id="JACIJO010000001">
    <property type="protein sequence ID" value="MBB6325787.1"/>
    <property type="molecule type" value="Genomic_DNA"/>
</dbReference>
<evidence type="ECO:0000313" key="3">
    <source>
        <dbReference type="Proteomes" id="UP000588604"/>
    </source>
</evidence>
<name>A0A841MJZ2_9BACT</name>
<organism evidence="2 3">
    <name type="scientific">Algoriphagus iocasae</name>
    <dbReference type="NCBI Taxonomy" id="1836499"/>
    <lineage>
        <taxon>Bacteria</taxon>
        <taxon>Pseudomonadati</taxon>
        <taxon>Bacteroidota</taxon>
        <taxon>Cytophagia</taxon>
        <taxon>Cytophagales</taxon>
        <taxon>Cyclobacteriaceae</taxon>
        <taxon>Algoriphagus</taxon>
    </lineage>
</organism>
<gene>
    <name evidence="2" type="ORF">FHS59_001402</name>
</gene>